<gene>
    <name evidence="4" type="ORF">F0415_04980</name>
</gene>
<dbReference type="InterPro" id="IPR025392">
    <property type="entry name" value="DUF4124"/>
</dbReference>
<protein>
    <submittedName>
        <fullName evidence="4">DUF4124 domain-containing protein</fullName>
    </submittedName>
</protein>
<dbReference type="Pfam" id="PF13511">
    <property type="entry name" value="DUF4124"/>
    <property type="match status" value="1"/>
</dbReference>
<reference evidence="4 5" key="2">
    <citation type="submission" date="2019-09" db="EMBL/GenBank/DDBJ databases">
        <authorList>
            <person name="Mazur A."/>
        </authorList>
    </citation>
    <scope>NUCLEOTIDE SEQUENCE [LARGE SCALE GENOMIC DNA]</scope>
    <source>
        <strain evidence="4 5">3729k</strain>
    </source>
</reference>
<keyword evidence="2" id="KW-0732">Signal</keyword>
<sequence>MRPAPNRPRPPCSRRMQAGALRARVSRACLLAACLLPLGMPSSGTAPAAAADGVHRCLDPRGQPVYSDQPCEHLGALPRVRPGAGMDADIGKVGPPECARSPERLLEGVRAALETRDVNRLASYYHWAGTSAGGARFLMDELEALVRRPMMALDWLPAPHRGDAPATEATTAAPVGPSGDRARHASSAASRGPSGDSSGGDGGPGPADGSTDSLHPPAGLRLQPGIGPTEAGAVAVEFRVRQHAGCWWIEF</sequence>
<accession>A0A5B2ZAY5</accession>
<comment type="caution">
    <text evidence="4">The sequence shown here is derived from an EMBL/GenBank/DDBJ whole genome shotgun (WGS) entry which is preliminary data.</text>
</comment>
<keyword evidence="5" id="KW-1185">Reference proteome</keyword>
<feature type="signal peptide" evidence="2">
    <location>
        <begin position="1"/>
        <end position="48"/>
    </location>
</feature>
<reference evidence="4 5" key="1">
    <citation type="submission" date="2019-09" db="EMBL/GenBank/DDBJ databases">
        <title>Arenimonas chukotkensis sp. nov., a bacterium isolated from Chukotka hot spring, Arctic region, Russia.</title>
        <authorList>
            <person name="Zayulina K.S."/>
            <person name="Prokofeva M.I."/>
            <person name="Elcheninov A.G."/>
            <person name="Novikov A."/>
            <person name="Kochetkova T.V."/>
            <person name="Kublanov I.V."/>
        </authorList>
    </citation>
    <scope>NUCLEOTIDE SEQUENCE [LARGE SCALE GENOMIC DNA]</scope>
    <source>
        <strain evidence="4 5">3729k</strain>
    </source>
</reference>
<dbReference type="EMBL" id="VUOD01000003">
    <property type="protein sequence ID" value="KAA2285276.1"/>
    <property type="molecule type" value="Genomic_DNA"/>
</dbReference>
<evidence type="ECO:0000256" key="2">
    <source>
        <dbReference type="SAM" id="SignalP"/>
    </source>
</evidence>
<proteinExistence type="predicted"/>
<name>A0A5B2ZAY5_9GAMM</name>
<feature type="chain" id="PRO_5022884624" evidence="2">
    <location>
        <begin position="49"/>
        <end position="251"/>
    </location>
</feature>
<feature type="compositionally biased region" description="Low complexity" evidence="1">
    <location>
        <begin position="185"/>
        <end position="196"/>
    </location>
</feature>
<evidence type="ECO:0000313" key="5">
    <source>
        <dbReference type="Proteomes" id="UP000322165"/>
    </source>
</evidence>
<dbReference type="AlphaFoldDB" id="A0A5B2ZAY5"/>
<dbReference type="Proteomes" id="UP000322165">
    <property type="component" value="Unassembled WGS sequence"/>
</dbReference>
<feature type="compositionally biased region" description="Gly residues" evidence="1">
    <location>
        <begin position="197"/>
        <end position="206"/>
    </location>
</feature>
<evidence type="ECO:0000259" key="3">
    <source>
        <dbReference type="Pfam" id="PF13511"/>
    </source>
</evidence>
<feature type="compositionally biased region" description="Low complexity" evidence="1">
    <location>
        <begin position="164"/>
        <end position="174"/>
    </location>
</feature>
<feature type="domain" description="DUF4124" evidence="3">
    <location>
        <begin position="46"/>
        <end position="71"/>
    </location>
</feature>
<organism evidence="4 5">
    <name type="scientific">Arenimonas fontis</name>
    <dbReference type="NCBI Taxonomy" id="2608255"/>
    <lineage>
        <taxon>Bacteria</taxon>
        <taxon>Pseudomonadati</taxon>
        <taxon>Pseudomonadota</taxon>
        <taxon>Gammaproteobacteria</taxon>
        <taxon>Lysobacterales</taxon>
        <taxon>Lysobacteraceae</taxon>
        <taxon>Arenimonas</taxon>
    </lineage>
</organism>
<feature type="region of interest" description="Disordered" evidence="1">
    <location>
        <begin position="162"/>
        <end position="226"/>
    </location>
</feature>
<evidence type="ECO:0000256" key="1">
    <source>
        <dbReference type="SAM" id="MobiDB-lite"/>
    </source>
</evidence>
<evidence type="ECO:0000313" key="4">
    <source>
        <dbReference type="EMBL" id="KAA2285276.1"/>
    </source>
</evidence>